<keyword evidence="1" id="KW-0732">Signal</keyword>
<dbReference type="NCBIfam" id="TIGR02595">
    <property type="entry name" value="PEP_CTERM"/>
    <property type="match status" value="1"/>
</dbReference>
<evidence type="ECO:0000313" key="3">
    <source>
        <dbReference type="Proteomes" id="UP001269819"/>
    </source>
</evidence>
<name>A0ABU3VSL1_9GAMM</name>
<proteinExistence type="predicted"/>
<evidence type="ECO:0000256" key="1">
    <source>
        <dbReference type="SAM" id="SignalP"/>
    </source>
</evidence>
<dbReference type="InterPro" id="IPR013424">
    <property type="entry name" value="Ice-binding_C"/>
</dbReference>
<sequence length="247" mass="26567">MKKSQALTGMAAAIALMSFSGAASALSMTDTSSFGFGSLEFYDKEGVNDDPMEVRTRNQGLTLNGFDSSMGMLTGVSIEFDSDWSLKSLVSAHDSAGFFEHTNGYAKAESHFYIDMINPNAPVSASMTQESASCKGSGFWGASCSDSNQKTGSFDGLLDLSSLSLADFLDTVLTFDIKNVLKAEADTSDHDTWVYAYNKKNWWQGSVTVTYDYEEYTAVAEPSAVALLGLGLFGLGALRRRRQAIAA</sequence>
<dbReference type="RefSeq" id="WP_316972189.1">
    <property type="nucleotide sequence ID" value="NZ_JAWIIJ010000001.1"/>
</dbReference>
<comment type="caution">
    <text evidence="2">The sequence shown here is derived from an EMBL/GenBank/DDBJ whole genome shotgun (WGS) entry which is preliminary data.</text>
</comment>
<feature type="chain" id="PRO_5047022847" evidence="1">
    <location>
        <begin position="26"/>
        <end position="247"/>
    </location>
</feature>
<reference evidence="2 3" key="1">
    <citation type="submission" date="2023-10" db="EMBL/GenBank/DDBJ databases">
        <title>Characteristics and mechanism of a salt-tolerant marine origin heterotrophic nitrifying- aerobic denitrifying bacteria Marinobacter xestospongiae HN1.</title>
        <authorList>
            <person name="Qi R."/>
        </authorList>
    </citation>
    <scope>NUCLEOTIDE SEQUENCE [LARGE SCALE GENOMIC DNA]</scope>
    <source>
        <strain evidence="2 3">HN1</strain>
    </source>
</reference>
<feature type="signal peptide" evidence="1">
    <location>
        <begin position="1"/>
        <end position="25"/>
    </location>
</feature>
<organism evidence="2 3">
    <name type="scientific">Marinobacter xestospongiae</name>
    <dbReference type="NCBI Taxonomy" id="994319"/>
    <lineage>
        <taxon>Bacteria</taxon>
        <taxon>Pseudomonadati</taxon>
        <taxon>Pseudomonadota</taxon>
        <taxon>Gammaproteobacteria</taxon>
        <taxon>Pseudomonadales</taxon>
        <taxon>Marinobacteraceae</taxon>
        <taxon>Marinobacter</taxon>
    </lineage>
</organism>
<keyword evidence="3" id="KW-1185">Reference proteome</keyword>
<accession>A0ABU3VSL1</accession>
<dbReference type="NCBIfam" id="NF033208">
    <property type="entry name" value="choice_anch_E"/>
    <property type="match status" value="1"/>
</dbReference>
<evidence type="ECO:0000313" key="2">
    <source>
        <dbReference type="EMBL" id="MDV2077191.1"/>
    </source>
</evidence>
<protein>
    <submittedName>
        <fullName evidence="2">Choice-of-anchor E domain-containing protein</fullName>
    </submittedName>
</protein>
<gene>
    <name evidence="2" type="ORF">RYS15_00780</name>
</gene>
<dbReference type="Proteomes" id="UP001269819">
    <property type="component" value="Unassembled WGS sequence"/>
</dbReference>
<dbReference type="EMBL" id="JAWIIJ010000001">
    <property type="protein sequence ID" value="MDV2077191.1"/>
    <property type="molecule type" value="Genomic_DNA"/>
</dbReference>